<feature type="compositionally biased region" description="Pro residues" evidence="7">
    <location>
        <begin position="68"/>
        <end position="81"/>
    </location>
</feature>
<feature type="chain" id="PRO_5031589982" description="Cyclic di-GMP-binding protein" evidence="6">
    <location>
        <begin position="22"/>
        <end position="799"/>
    </location>
</feature>
<keyword evidence="6" id="KW-0732">Signal</keyword>
<keyword evidence="3 6" id="KW-0812">Transmembrane</keyword>
<proteinExistence type="inferred from homology"/>
<keyword evidence="6" id="KW-0973">c-di-GMP</keyword>
<evidence type="ECO:0000313" key="9">
    <source>
        <dbReference type="Proteomes" id="UP000574761"/>
    </source>
</evidence>
<comment type="subcellular location">
    <subcellularLocation>
        <location evidence="6">Cell inner membrane</location>
    </subcellularLocation>
    <subcellularLocation>
        <location evidence="1">Cell membrane</location>
        <topology evidence="1">Single-pass membrane protein</topology>
    </subcellularLocation>
</comment>
<feature type="compositionally biased region" description="Pro residues" evidence="7">
    <location>
        <begin position="39"/>
        <end position="60"/>
    </location>
</feature>
<sequence>MKVILAAALIASCALSAPLYAQQPFDMSGERSQDATGNPPQPGPPPVEGQPSAVQPPAPVESPQASPAAPPAIPGSPPPQPANAAAGQRMFVIPSDRLSLAGEFANREWTVYLTPEQAEAASKLNFGYRNSIYVAPEASTLSVFINDTLIGEGPIQSPGGVSDRSFEIPYGLMRPGTNKIGFRATQRHRTDCTVQSTYELWSDVVPERTYLEFDAAKMTAQPTLDDIRAIGVNALGQTRFNIVVPKLEQSATTTPLLRLSQALGMLAAMPNQMFEVSTSLPAKAGAGELTVVVGTAAELEGILPRLPDGARSGGIAAFIESPVTGAQILVLTGPNWQSVESVVENILAPVDRPENVTRAVLATQRWTGMNTPLLTGSARLPFSALGLKSAEFSGRRFRTGFYVGIPSDFYGDAYGEARILLDAAYSRDVLPGSHIDVYVNGSIASTVPITRAGGDVLRHLPIRFTMRHFRPGANLIEIEAVLQTRADQVCSPGTTAGGESRFALFDTSEFRVGDFARIAQLPNLAAVAGTGFPYGRGGETVDLIVERIDNQTLSATATLLSQLAVMAGRPIRTVPKASAVATGGGNAIFVGPISQIPPVALAQTHLSEETAKIWGTSAQGAPADANADMLDEWRQKTSSSSWQKPFVAVSDWLDRTFDISLGSLRFRPGDEAMFVPPDTANVVMAQGIGPSGGGAWLVLTAPTPEKLQSGAAALARNANWELLSGSLTLFGIGENPMESRPVTRVTFLPTQPFSFWNYRLIAANWLSTNILSYAVLLACLSVLLGLVTFSLLGRFGKGR</sequence>
<gene>
    <name evidence="8" type="ORF">GGQ64_000888</name>
</gene>
<evidence type="ECO:0000256" key="6">
    <source>
        <dbReference type="RuleBase" id="RU365021"/>
    </source>
</evidence>
<feature type="transmembrane region" description="Helical" evidence="6">
    <location>
        <begin position="770"/>
        <end position="792"/>
    </location>
</feature>
<comment type="caution">
    <text evidence="8">The sequence shown here is derived from an EMBL/GenBank/DDBJ whole genome shotgun (WGS) entry which is preliminary data.</text>
</comment>
<keyword evidence="5 6" id="KW-0472">Membrane</keyword>
<evidence type="ECO:0000256" key="4">
    <source>
        <dbReference type="ARBA" id="ARBA00022989"/>
    </source>
</evidence>
<dbReference type="UniPathway" id="UPA00694"/>
<dbReference type="AlphaFoldDB" id="A0A7W6D6V7"/>
<comment type="pathway">
    <text evidence="6">Glycan metabolism; bacterial cellulose biosynthesis.</text>
</comment>
<dbReference type="Proteomes" id="UP000574761">
    <property type="component" value="Unassembled WGS sequence"/>
</dbReference>
<evidence type="ECO:0000256" key="7">
    <source>
        <dbReference type="SAM" id="MobiDB-lite"/>
    </source>
</evidence>
<dbReference type="GO" id="GO:0005886">
    <property type="term" value="C:plasma membrane"/>
    <property type="evidence" value="ECO:0007669"/>
    <property type="project" value="UniProtKB-SubCell"/>
</dbReference>
<evidence type="ECO:0000256" key="2">
    <source>
        <dbReference type="ARBA" id="ARBA00022475"/>
    </source>
</evidence>
<accession>A0A7W6D6V7</accession>
<dbReference type="Gene3D" id="2.60.120.260">
    <property type="entry name" value="Galactose-binding domain-like"/>
    <property type="match status" value="2"/>
</dbReference>
<name>A0A7W6D6V7_9HYPH</name>
<keyword evidence="9" id="KW-1185">Reference proteome</keyword>
<dbReference type="InterPro" id="IPR018513">
    <property type="entry name" value="Cell_synthase_bac"/>
</dbReference>
<evidence type="ECO:0000313" key="8">
    <source>
        <dbReference type="EMBL" id="MBB3975701.1"/>
    </source>
</evidence>
<feature type="region of interest" description="Disordered" evidence="7">
    <location>
        <begin position="25"/>
        <end position="85"/>
    </location>
</feature>
<dbReference type="GO" id="GO:0006011">
    <property type="term" value="P:UDP-alpha-D-glucose metabolic process"/>
    <property type="evidence" value="ECO:0007669"/>
    <property type="project" value="InterPro"/>
</dbReference>
<keyword evidence="6" id="KW-0135">Cellulose biosynthesis</keyword>
<dbReference type="PANTHER" id="PTHR39083:SF1">
    <property type="entry name" value="CYCLIC DI-GMP-BINDING PROTEIN"/>
    <property type="match status" value="1"/>
</dbReference>
<evidence type="ECO:0000256" key="3">
    <source>
        <dbReference type="ARBA" id="ARBA00022692"/>
    </source>
</evidence>
<keyword evidence="4 6" id="KW-1133">Transmembrane helix</keyword>
<feature type="signal peptide" evidence="6">
    <location>
        <begin position="1"/>
        <end position="21"/>
    </location>
</feature>
<keyword evidence="6" id="KW-0997">Cell inner membrane</keyword>
<evidence type="ECO:0000256" key="1">
    <source>
        <dbReference type="ARBA" id="ARBA00004162"/>
    </source>
</evidence>
<dbReference type="RefSeq" id="WP_183799659.1">
    <property type="nucleotide sequence ID" value="NZ_JACIEE010000002.1"/>
</dbReference>
<comment type="subunit">
    <text evidence="6">Tightly associated with the cellulose synthase catalytic subunit.</text>
</comment>
<evidence type="ECO:0000256" key="5">
    <source>
        <dbReference type="ARBA" id="ARBA00023136"/>
    </source>
</evidence>
<protein>
    <recommendedName>
        <fullName evidence="6">Cyclic di-GMP-binding protein</fullName>
    </recommendedName>
    <alternativeName>
        <fullName evidence="6">Cellulose synthase regulatory subunit</fullName>
    </alternativeName>
</protein>
<keyword evidence="2 6" id="KW-1003">Cell membrane</keyword>
<dbReference type="Pfam" id="PF03170">
    <property type="entry name" value="BcsB"/>
    <property type="match status" value="1"/>
</dbReference>
<comment type="function">
    <text evidence="6">Binds the cellulose synthase activator, bis-(3'-5') cyclic diguanylic acid (c-di-GMP).</text>
</comment>
<dbReference type="PANTHER" id="PTHR39083">
    <property type="entry name" value="CYCLIC DI-GMP-BINDING PROTEIN"/>
    <property type="match status" value="1"/>
</dbReference>
<dbReference type="EMBL" id="JACIEE010000002">
    <property type="protein sequence ID" value="MBB3975701.1"/>
    <property type="molecule type" value="Genomic_DNA"/>
</dbReference>
<dbReference type="GO" id="GO:0030244">
    <property type="term" value="P:cellulose biosynthetic process"/>
    <property type="evidence" value="ECO:0007669"/>
    <property type="project" value="UniProtKB-KW"/>
</dbReference>
<reference evidence="8 9" key="1">
    <citation type="submission" date="2020-08" db="EMBL/GenBank/DDBJ databases">
        <title>Genomic Encyclopedia of Type Strains, Phase IV (KMG-IV): sequencing the most valuable type-strain genomes for metagenomic binning, comparative biology and taxonomic classification.</title>
        <authorList>
            <person name="Goeker M."/>
        </authorList>
    </citation>
    <scope>NUCLEOTIDE SEQUENCE [LARGE SCALE GENOMIC DNA]</scope>
    <source>
        <strain evidence="8 9">DSM 100211</strain>
    </source>
</reference>
<comment type="similarity">
    <text evidence="6">Belongs to the AcsB/BcsB family.</text>
</comment>
<organism evidence="8 9">
    <name type="scientific">Mycoplana azooxidifex</name>
    <dbReference type="NCBI Taxonomy" id="1636188"/>
    <lineage>
        <taxon>Bacteria</taxon>
        <taxon>Pseudomonadati</taxon>
        <taxon>Pseudomonadota</taxon>
        <taxon>Alphaproteobacteria</taxon>
        <taxon>Hyphomicrobiales</taxon>
        <taxon>Rhizobiaceae</taxon>
        <taxon>Mycoplana</taxon>
    </lineage>
</organism>